<evidence type="ECO:0000256" key="10">
    <source>
        <dbReference type="PROSITE-ProRule" id="PRU01263"/>
    </source>
</evidence>
<evidence type="ECO:0000256" key="9">
    <source>
        <dbReference type="PROSITE-ProRule" id="PRU00042"/>
    </source>
</evidence>
<dbReference type="OrthoDB" id="8056411at2759"/>
<dbReference type="PANTHER" id="PTHR24393">
    <property type="entry name" value="ZINC FINGER PROTEIN"/>
    <property type="match status" value="1"/>
</dbReference>
<feature type="domain" description="C2H2-type" evidence="11">
    <location>
        <begin position="171"/>
        <end position="194"/>
    </location>
</feature>
<dbReference type="PANTHER" id="PTHR24393:SF34">
    <property type="entry name" value="PR_SET DOMAIN 13"/>
    <property type="match status" value="1"/>
</dbReference>
<feature type="domain" description="C2H2-type" evidence="11">
    <location>
        <begin position="431"/>
        <end position="459"/>
    </location>
</feature>
<evidence type="ECO:0000259" key="12">
    <source>
        <dbReference type="PROSITE" id="PS51915"/>
    </source>
</evidence>
<dbReference type="InParanoid" id="A0A7R8V6J5"/>
<proteinExistence type="predicted"/>
<reference evidence="13 14" key="1">
    <citation type="submission" date="2020-11" db="EMBL/GenBank/DDBJ databases">
        <authorList>
            <person name="Wallbank WR R."/>
            <person name="Pardo Diaz C."/>
            <person name="Kozak K."/>
            <person name="Martin S."/>
            <person name="Jiggins C."/>
            <person name="Moest M."/>
            <person name="Warren A I."/>
            <person name="Generalovic N T."/>
            <person name="Byers J.R.P. K."/>
            <person name="Montejo-Kovacevich G."/>
            <person name="Yen C E."/>
        </authorList>
    </citation>
    <scope>NUCLEOTIDE SEQUENCE [LARGE SCALE GENOMIC DNA]</scope>
</reference>
<evidence type="ECO:0000256" key="5">
    <source>
        <dbReference type="ARBA" id="ARBA00022833"/>
    </source>
</evidence>
<evidence type="ECO:0000256" key="6">
    <source>
        <dbReference type="ARBA" id="ARBA00023015"/>
    </source>
</evidence>
<dbReference type="SUPFAM" id="SSF57667">
    <property type="entry name" value="beta-beta-alpha zinc fingers"/>
    <property type="match status" value="6"/>
</dbReference>
<dbReference type="SUPFAM" id="SSF57716">
    <property type="entry name" value="Glucocorticoid receptor-like (DNA-binding domain)"/>
    <property type="match status" value="1"/>
</dbReference>
<keyword evidence="7" id="KW-0804">Transcription</keyword>
<dbReference type="PROSITE" id="PS51915">
    <property type="entry name" value="ZAD"/>
    <property type="match status" value="1"/>
</dbReference>
<dbReference type="Gene3D" id="3.30.160.60">
    <property type="entry name" value="Classic Zinc Finger"/>
    <property type="match status" value="7"/>
</dbReference>
<dbReference type="AlphaFoldDB" id="A0A7R8V6J5"/>
<dbReference type="PROSITE" id="PS50157">
    <property type="entry name" value="ZINC_FINGER_C2H2_2"/>
    <property type="match status" value="9"/>
</dbReference>
<keyword evidence="3" id="KW-0677">Repeat</keyword>
<feature type="binding site" evidence="10">
    <location>
        <position position="4"/>
    </location>
    <ligand>
        <name>Zn(2+)</name>
        <dbReference type="ChEBI" id="CHEBI:29105"/>
    </ligand>
</feature>
<dbReference type="InterPro" id="IPR036236">
    <property type="entry name" value="Znf_C2H2_sf"/>
</dbReference>
<feature type="domain" description="C2H2-type" evidence="11">
    <location>
        <begin position="331"/>
        <end position="358"/>
    </location>
</feature>
<evidence type="ECO:0000256" key="8">
    <source>
        <dbReference type="ARBA" id="ARBA00023242"/>
    </source>
</evidence>
<feature type="binding site" evidence="10">
    <location>
        <position position="58"/>
    </location>
    <ligand>
        <name>Zn(2+)</name>
        <dbReference type="ChEBI" id="CHEBI:29105"/>
    </ligand>
</feature>
<dbReference type="FunFam" id="3.30.160.60:FF:000100">
    <property type="entry name" value="Zinc finger 45-like"/>
    <property type="match status" value="1"/>
</dbReference>
<feature type="binding site" evidence="10">
    <location>
        <position position="55"/>
    </location>
    <ligand>
        <name>Zn(2+)</name>
        <dbReference type="ChEBI" id="CHEBI:29105"/>
    </ligand>
</feature>
<gene>
    <name evidence="13" type="ORF">HERILL_LOCUS15323</name>
</gene>
<evidence type="ECO:0000256" key="3">
    <source>
        <dbReference type="ARBA" id="ARBA00022737"/>
    </source>
</evidence>
<dbReference type="Pfam" id="PF00096">
    <property type="entry name" value="zf-C2H2"/>
    <property type="match status" value="5"/>
</dbReference>
<dbReference type="GO" id="GO:0001228">
    <property type="term" value="F:DNA-binding transcription activator activity, RNA polymerase II-specific"/>
    <property type="evidence" value="ECO:0007669"/>
    <property type="project" value="TreeGrafter"/>
</dbReference>
<feature type="domain" description="C2H2-type" evidence="11">
    <location>
        <begin position="117"/>
        <end position="144"/>
    </location>
</feature>
<feature type="binding site" evidence="10">
    <location>
        <position position="7"/>
    </location>
    <ligand>
        <name>Zn(2+)</name>
        <dbReference type="ChEBI" id="CHEBI:29105"/>
    </ligand>
</feature>
<dbReference type="InterPro" id="IPR012934">
    <property type="entry name" value="Znf_AD"/>
</dbReference>
<keyword evidence="6" id="KW-0805">Transcription regulation</keyword>
<feature type="domain" description="ZAD" evidence="12">
    <location>
        <begin position="2"/>
        <end position="82"/>
    </location>
</feature>
<evidence type="ECO:0000256" key="7">
    <source>
        <dbReference type="ARBA" id="ARBA00023163"/>
    </source>
</evidence>
<dbReference type="Gene3D" id="3.40.1800.20">
    <property type="match status" value="1"/>
</dbReference>
<dbReference type="SMART" id="SM00868">
    <property type="entry name" value="zf-AD"/>
    <property type="match status" value="2"/>
</dbReference>
<dbReference type="FunFam" id="3.30.160.60:FF:000286">
    <property type="entry name" value="Zinc finger protein 770"/>
    <property type="match status" value="1"/>
</dbReference>
<evidence type="ECO:0000259" key="11">
    <source>
        <dbReference type="PROSITE" id="PS50157"/>
    </source>
</evidence>
<feature type="domain" description="C2H2-type" evidence="11">
    <location>
        <begin position="402"/>
        <end position="430"/>
    </location>
</feature>
<feature type="domain" description="C2H2-type" evidence="11">
    <location>
        <begin position="303"/>
        <end position="326"/>
    </location>
</feature>
<dbReference type="PROSITE" id="PS00028">
    <property type="entry name" value="ZINC_FINGER_C2H2_1"/>
    <property type="match status" value="9"/>
</dbReference>
<evidence type="ECO:0000313" key="13">
    <source>
        <dbReference type="EMBL" id="CAD7093007.1"/>
    </source>
</evidence>
<evidence type="ECO:0000256" key="2">
    <source>
        <dbReference type="ARBA" id="ARBA00022723"/>
    </source>
</evidence>
<dbReference type="Proteomes" id="UP000594454">
    <property type="component" value="Chromosome 6"/>
</dbReference>
<dbReference type="GO" id="GO:0008270">
    <property type="term" value="F:zinc ion binding"/>
    <property type="evidence" value="ECO:0007669"/>
    <property type="project" value="UniProtKB-UniRule"/>
</dbReference>
<keyword evidence="5 10" id="KW-0862">Zinc</keyword>
<keyword evidence="14" id="KW-1185">Reference proteome</keyword>
<accession>A0A7R8V6J5</accession>
<feature type="domain" description="C2H2-type" evidence="11">
    <location>
        <begin position="460"/>
        <end position="487"/>
    </location>
</feature>
<dbReference type="Pfam" id="PF07776">
    <property type="entry name" value="zf-AD"/>
    <property type="match status" value="1"/>
</dbReference>
<dbReference type="GO" id="GO:0005634">
    <property type="term" value="C:nucleus"/>
    <property type="evidence" value="ECO:0007669"/>
    <property type="project" value="UniProtKB-SubCell"/>
</dbReference>
<dbReference type="EMBL" id="LR899014">
    <property type="protein sequence ID" value="CAD7093007.1"/>
    <property type="molecule type" value="Genomic_DNA"/>
</dbReference>
<feature type="domain" description="C2H2-type" evidence="11">
    <location>
        <begin position="488"/>
        <end position="516"/>
    </location>
</feature>
<dbReference type="SMART" id="SM00355">
    <property type="entry name" value="ZnF_C2H2"/>
    <property type="match status" value="11"/>
</dbReference>
<comment type="subcellular location">
    <subcellularLocation>
        <location evidence="1">Nucleus</location>
    </subcellularLocation>
</comment>
<name>A0A7R8V6J5_HERIL</name>
<keyword evidence="2 10" id="KW-0479">Metal-binding</keyword>
<keyword evidence="4 9" id="KW-0863">Zinc-finger</keyword>
<evidence type="ECO:0000313" key="14">
    <source>
        <dbReference type="Proteomes" id="UP000594454"/>
    </source>
</evidence>
<organism evidence="13 14">
    <name type="scientific">Hermetia illucens</name>
    <name type="common">Black soldier fly</name>
    <dbReference type="NCBI Taxonomy" id="343691"/>
    <lineage>
        <taxon>Eukaryota</taxon>
        <taxon>Metazoa</taxon>
        <taxon>Ecdysozoa</taxon>
        <taxon>Arthropoda</taxon>
        <taxon>Hexapoda</taxon>
        <taxon>Insecta</taxon>
        <taxon>Pterygota</taxon>
        <taxon>Neoptera</taxon>
        <taxon>Endopterygota</taxon>
        <taxon>Diptera</taxon>
        <taxon>Brachycera</taxon>
        <taxon>Stratiomyomorpha</taxon>
        <taxon>Stratiomyidae</taxon>
        <taxon>Hermetiinae</taxon>
        <taxon>Hermetia</taxon>
    </lineage>
</organism>
<protein>
    <submittedName>
        <fullName evidence="13">Uncharacterized protein</fullName>
    </submittedName>
</protein>
<evidence type="ECO:0000256" key="1">
    <source>
        <dbReference type="ARBA" id="ARBA00004123"/>
    </source>
</evidence>
<feature type="domain" description="C2H2-type" evidence="11">
    <location>
        <begin position="374"/>
        <end position="401"/>
    </location>
</feature>
<dbReference type="InterPro" id="IPR013087">
    <property type="entry name" value="Znf_C2H2_type"/>
</dbReference>
<dbReference type="OMA" id="RTFQRKH"/>
<evidence type="ECO:0000256" key="4">
    <source>
        <dbReference type="ARBA" id="ARBA00022771"/>
    </source>
</evidence>
<sequence length="519" mass="60693">MEPCRLCRMKSEKLISIRINGEPESSDVTRNIKEMLKIFRNLETLYLEDFPNAACSICWQSLRFCYQFYSKILNAKETLSDQLTSENPKWRKIVPKLDKEIETIESERKASNRKRRYTCEECSKLFTSHRQLLSHHKSHEVENVCQHCGTFFLDDQVLRDHVANNHIDLKYECLRCQTSFVSRSSLWKHLKKTHDTVDREYYCNECQRSSFKGRERIEKHINSTHPIPRKVMTNSQIFTEKADDIEPDMIEEFLEDMDEEFLDDILLNQDQNSFCWDELSLTPFEEDFNTSLRPAEVFEVGRYRCPQCTQHFPGQYGLTQHLAHYHDEFVLICNACGSAFNRSAKLKEHSNLHATDTLNDITALAQLSAHSSSVQCSICDKTYKTMAGLKYHLKTHTGVKPFTCPYCKKKFTANVNLNAHIRYVHSETKPNLCTLCDRKFATLDHLKKHVMSVHQKERKHLCSVCGKSFSQASHLTQHSLIHLDQKPFLCNCCEAGFFKRIDLQRHIEKCHVSQTKKEE</sequence>
<dbReference type="GO" id="GO:0000978">
    <property type="term" value="F:RNA polymerase II cis-regulatory region sequence-specific DNA binding"/>
    <property type="evidence" value="ECO:0007669"/>
    <property type="project" value="TreeGrafter"/>
</dbReference>
<keyword evidence="8" id="KW-0539">Nucleus</keyword>